<protein>
    <recommendedName>
        <fullName evidence="4">Secreted protein</fullName>
    </recommendedName>
</protein>
<dbReference type="RefSeq" id="WP_189305675.1">
    <property type="nucleotide sequence ID" value="NZ_BMRP01000030.1"/>
</dbReference>
<comment type="caution">
    <text evidence="2">The sequence shown here is derived from an EMBL/GenBank/DDBJ whole genome shotgun (WGS) entry which is preliminary data.</text>
</comment>
<dbReference type="EMBL" id="BMRP01000030">
    <property type="protein sequence ID" value="GGU87853.1"/>
    <property type="molecule type" value="Genomic_DNA"/>
</dbReference>
<feature type="chain" id="PRO_5046613034" description="Secreted protein" evidence="1">
    <location>
        <begin position="28"/>
        <end position="89"/>
    </location>
</feature>
<evidence type="ECO:0008006" key="4">
    <source>
        <dbReference type="Google" id="ProtNLM"/>
    </source>
</evidence>
<organism evidence="2 3">
    <name type="scientific">Streptomyces albospinus</name>
    <dbReference type="NCBI Taxonomy" id="285515"/>
    <lineage>
        <taxon>Bacteria</taxon>
        <taxon>Bacillati</taxon>
        <taxon>Actinomycetota</taxon>
        <taxon>Actinomycetes</taxon>
        <taxon>Kitasatosporales</taxon>
        <taxon>Streptomycetaceae</taxon>
        <taxon>Streptomyces</taxon>
    </lineage>
</organism>
<name>A0ABQ2VJX7_9ACTN</name>
<reference evidence="3" key="1">
    <citation type="journal article" date="2019" name="Int. J. Syst. Evol. Microbiol.">
        <title>The Global Catalogue of Microorganisms (GCM) 10K type strain sequencing project: providing services to taxonomists for standard genome sequencing and annotation.</title>
        <authorList>
            <consortium name="The Broad Institute Genomics Platform"/>
            <consortium name="The Broad Institute Genome Sequencing Center for Infectious Disease"/>
            <person name="Wu L."/>
            <person name="Ma J."/>
        </authorList>
    </citation>
    <scope>NUCLEOTIDE SEQUENCE [LARGE SCALE GENOMIC DNA]</scope>
    <source>
        <strain evidence="3">JCM 3399</strain>
    </source>
</reference>
<dbReference type="Proteomes" id="UP000654471">
    <property type="component" value="Unassembled WGS sequence"/>
</dbReference>
<keyword evidence="3" id="KW-1185">Reference proteome</keyword>
<keyword evidence="1" id="KW-0732">Signal</keyword>
<proteinExistence type="predicted"/>
<evidence type="ECO:0000256" key="1">
    <source>
        <dbReference type="SAM" id="SignalP"/>
    </source>
</evidence>
<evidence type="ECO:0000313" key="3">
    <source>
        <dbReference type="Proteomes" id="UP000654471"/>
    </source>
</evidence>
<evidence type="ECO:0000313" key="2">
    <source>
        <dbReference type="EMBL" id="GGU87853.1"/>
    </source>
</evidence>
<gene>
    <name evidence="2" type="ORF">GCM10010211_62620</name>
</gene>
<sequence>MKQTVKTLGAVALGAVFAATAAGVASAAPVGNSIDTNGVLHSLPVKDATKTIAGASGHIKKDGNGPIKAHLNPQGNQIAGLPVALPVNP</sequence>
<accession>A0ABQ2VJX7</accession>
<feature type="signal peptide" evidence="1">
    <location>
        <begin position="1"/>
        <end position="27"/>
    </location>
</feature>